<dbReference type="PROSITE" id="PS00041">
    <property type="entry name" value="HTH_ARAC_FAMILY_1"/>
    <property type="match status" value="1"/>
</dbReference>
<accession>A0A8J7W3Y7</accession>
<dbReference type="SUPFAM" id="SSF51215">
    <property type="entry name" value="Regulatory protein AraC"/>
    <property type="match status" value="1"/>
</dbReference>
<keyword evidence="3" id="KW-0804">Transcription</keyword>
<evidence type="ECO:0000256" key="2">
    <source>
        <dbReference type="ARBA" id="ARBA00023125"/>
    </source>
</evidence>
<gene>
    <name evidence="5" type="ORF">KCX82_12240</name>
</gene>
<reference evidence="5" key="1">
    <citation type="submission" date="2021-04" db="EMBL/GenBank/DDBJ databases">
        <title>Sinoanaerobacter chloroacetimidivorans sp. nov., an obligate anaerobic bacterium isolated from anaerobic sludge.</title>
        <authorList>
            <person name="Bao Y."/>
        </authorList>
    </citation>
    <scope>NUCLEOTIDE SEQUENCE</scope>
    <source>
        <strain evidence="5">BAD-6</strain>
    </source>
</reference>
<dbReference type="SUPFAM" id="SSF46689">
    <property type="entry name" value="Homeodomain-like"/>
    <property type="match status" value="2"/>
</dbReference>
<dbReference type="InterPro" id="IPR018062">
    <property type="entry name" value="HTH_AraC-typ_CS"/>
</dbReference>
<feature type="domain" description="HTH araC/xylS-type" evidence="4">
    <location>
        <begin position="186"/>
        <end position="284"/>
    </location>
</feature>
<dbReference type="InterPro" id="IPR003313">
    <property type="entry name" value="AraC-bd"/>
</dbReference>
<name>A0A8J7W3Y7_9FIRM</name>
<proteinExistence type="predicted"/>
<dbReference type="PROSITE" id="PS01124">
    <property type="entry name" value="HTH_ARAC_FAMILY_2"/>
    <property type="match status" value="1"/>
</dbReference>
<dbReference type="EMBL" id="JAGSND010000007">
    <property type="protein sequence ID" value="MBR0598651.1"/>
    <property type="molecule type" value="Genomic_DNA"/>
</dbReference>
<dbReference type="SMART" id="SM00342">
    <property type="entry name" value="HTH_ARAC"/>
    <property type="match status" value="1"/>
</dbReference>
<dbReference type="PRINTS" id="PR00032">
    <property type="entry name" value="HTHARAC"/>
</dbReference>
<dbReference type="PANTHER" id="PTHR43280:SF28">
    <property type="entry name" value="HTH-TYPE TRANSCRIPTIONAL ACTIVATOR RHAS"/>
    <property type="match status" value="1"/>
</dbReference>
<keyword evidence="1" id="KW-0805">Transcription regulation</keyword>
<dbReference type="GO" id="GO:0003700">
    <property type="term" value="F:DNA-binding transcription factor activity"/>
    <property type="evidence" value="ECO:0007669"/>
    <property type="project" value="InterPro"/>
</dbReference>
<dbReference type="GO" id="GO:0043565">
    <property type="term" value="F:sequence-specific DNA binding"/>
    <property type="evidence" value="ECO:0007669"/>
    <property type="project" value="InterPro"/>
</dbReference>
<dbReference type="InterPro" id="IPR020449">
    <property type="entry name" value="Tscrpt_reg_AraC-type_HTH"/>
</dbReference>
<dbReference type="RefSeq" id="WP_227018771.1">
    <property type="nucleotide sequence ID" value="NZ_JAGSND010000007.1"/>
</dbReference>
<dbReference type="Proteomes" id="UP000675664">
    <property type="component" value="Unassembled WGS sequence"/>
</dbReference>
<organism evidence="5 6">
    <name type="scientific">Sinanaerobacter chloroacetimidivorans</name>
    <dbReference type="NCBI Taxonomy" id="2818044"/>
    <lineage>
        <taxon>Bacteria</taxon>
        <taxon>Bacillati</taxon>
        <taxon>Bacillota</taxon>
        <taxon>Clostridia</taxon>
        <taxon>Peptostreptococcales</taxon>
        <taxon>Anaerovoracaceae</taxon>
        <taxon>Sinanaerobacter</taxon>
    </lineage>
</organism>
<keyword evidence="6" id="KW-1185">Reference proteome</keyword>
<dbReference type="InterPro" id="IPR009057">
    <property type="entry name" value="Homeodomain-like_sf"/>
</dbReference>
<keyword evidence="2" id="KW-0238">DNA-binding</keyword>
<dbReference type="PANTHER" id="PTHR43280">
    <property type="entry name" value="ARAC-FAMILY TRANSCRIPTIONAL REGULATOR"/>
    <property type="match status" value="1"/>
</dbReference>
<evidence type="ECO:0000313" key="6">
    <source>
        <dbReference type="Proteomes" id="UP000675664"/>
    </source>
</evidence>
<comment type="caution">
    <text evidence="5">The sequence shown here is derived from an EMBL/GenBank/DDBJ whole genome shotgun (WGS) entry which is preliminary data.</text>
</comment>
<dbReference type="InterPro" id="IPR037923">
    <property type="entry name" value="HTH-like"/>
</dbReference>
<dbReference type="InterPro" id="IPR018060">
    <property type="entry name" value="HTH_AraC"/>
</dbReference>
<evidence type="ECO:0000256" key="3">
    <source>
        <dbReference type="ARBA" id="ARBA00023163"/>
    </source>
</evidence>
<evidence type="ECO:0000256" key="1">
    <source>
        <dbReference type="ARBA" id="ARBA00023015"/>
    </source>
</evidence>
<evidence type="ECO:0000313" key="5">
    <source>
        <dbReference type="EMBL" id="MBR0598651.1"/>
    </source>
</evidence>
<dbReference type="Gene3D" id="2.60.120.280">
    <property type="entry name" value="Regulatory protein AraC"/>
    <property type="match status" value="1"/>
</dbReference>
<dbReference type="Gene3D" id="1.10.10.60">
    <property type="entry name" value="Homeodomain-like"/>
    <property type="match status" value="2"/>
</dbReference>
<protein>
    <submittedName>
        <fullName evidence="5">Helix-turn-helix transcriptional regulator</fullName>
    </submittedName>
</protein>
<sequence>MENYQKGIITHKEPGILRKDGIYFYNPSDFAQEHLFYPHWGAEYVCTKPYCVDRSEQEVFDTFILFYIVKGELLFRYRGKEFTAVGGDIVLLDCKYPNYYRAESEVQFRWIHFTGNASQAYCDLLYARQQGHLPCHPDLGVYFANLLRSIRAKNFNEHYFSLQLHTILSGLASQTNTSPLMHSAVLSAKNYMELHFAEPMTIADISAVVNLSQYHFSRLFKAETGRSVHGFLSDIRMNHAKKLLSETNTSIDEVAQQCGFSSTSHFIRAFKHEMNITPARFRGLFR</sequence>
<dbReference type="AlphaFoldDB" id="A0A8J7W3Y7"/>
<reference evidence="5" key="2">
    <citation type="submission" date="2021-04" db="EMBL/GenBank/DDBJ databases">
        <authorList>
            <person name="Liu J."/>
        </authorList>
    </citation>
    <scope>NUCLEOTIDE SEQUENCE</scope>
    <source>
        <strain evidence="5">BAD-6</strain>
    </source>
</reference>
<dbReference type="Pfam" id="PF02311">
    <property type="entry name" value="AraC_binding"/>
    <property type="match status" value="1"/>
</dbReference>
<dbReference type="Pfam" id="PF12833">
    <property type="entry name" value="HTH_18"/>
    <property type="match status" value="1"/>
</dbReference>
<evidence type="ECO:0000259" key="4">
    <source>
        <dbReference type="PROSITE" id="PS01124"/>
    </source>
</evidence>